<protein>
    <submittedName>
        <fullName evidence="1">Uncharacterized protein</fullName>
    </submittedName>
</protein>
<gene>
    <name evidence="1" type="ORF">ACFP3M_31015</name>
</gene>
<organism evidence="1 2">
    <name type="scientific">Streptomyces ramulosus</name>
    <dbReference type="NCBI Taxonomy" id="47762"/>
    <lineage>
        <taxon>Bacteria</taxon>
        <taxon>Bacillati</taxon>
        <taxon>Actinomycetota</taxon>
        <taxon>Actinomycetes</taxon>
        <taxon>Kitasatosporales</taxon>
        <taxon>Streptomycetaceae</taxon>
        <taxon>Streptomyces</taxon>
    </lineage>
</organism>
<dbReference type="EMBL" id="JBHSPW010000020">
    <property type="protein sequence ID" value="MFC5897243.1"/>
    <property type="molecule type" value="Genomic_DNA"/>
</dbReference>
<evidence type="ECO:0000313" key="1">
    <source>
        <dbReference type="EMBL" id="MFC5897243.1"/>
    </source>
</evidence>
<accession>A0ABW1FS57</accession>
<keyword evidence="2" id="KW-1185">Reference proteome</keyword>
<comment type="caution">
    <text evidence="1">The sequence shown here is derived from an EMBL/GenBank/DDBJ whole genome shotgun (WGS) entry which is preliminary data.</text>
</comment>
<sequence>MNPEVDLKWARRISGSLGVVKTMPNVRHAIVPTQFSQASGQTLAWEFWFQQSPPQPGDWTRPAVELVPGFSQPDAQLWYVGEANVLHGNGQPSPVSWVVRVQALNGDAVFAASVISVSG</sequence>
<dbReference type="RefSeq" id="WP_345090999.1">
    <property type="nucleotide sequence ID" value="NZ_BAAAWG010000019.1"/>
</dbReference>
<proteinExistence type="predicted"/>
<evidence type="ECO:0000313" key="2">
    <source>
        <dbReference type="Proteomes" id="UP001596241"/>
    </source>
</evidence>
<dbReference type="Proteomes" id="UP001596241">
    <property type="component" value="Unassembled WGS sequence"/>
</dbReference>
<name>A0ABW1FS57_9ACTN</name>
<reference evidence="2" key="1">
    <citation type="journal article" date="2019" name="Int. J. Syst. Evol. Microbiol.">
        <title>The Global Catalogue of Microorganisms (GCM) 10K type strain sequencing project: providing services to taxonomists for standard genome sequencing and annotation.</title>
        <authorList>
            <consortium name="The Broad Institute Genomics Platform"/>
            <consortium name="The Broad Institute Genome Sequencing Center for Infectious Disease"/>
            <person name="Wu L."/>
            <person name="Ma J."/>
        </authorList>
    </citation>
    <scope>NUCLEOTIDE SEQUENCE [LARGE SCALE GENOMIC DNA]</scope>
    <source>
        <strain evidence="2">CGMCC 1.15809</strain>
    </source>
</reference>